<evidence type="ECO:0000256" key="4">
    <source>
        <dbReference type="PROSITE-ProRule" id="PRU00169"/>
    </source>
</evidence>
<dbReference type="SUPFAM" id="SSF52172">
    <property type="entry name" value="CheY-like"/>
    <property type="match status" value="1"/>
</dbReference>
<organism evidence="6 7">
    <name type="scientific">Candidatus Blautia pullistercoris</name>
    <dbReference type="NCBI Taxonomy" id="2838499"/>
    <lineage>
        <taxon>Bacteria</taxon>
        <taxon>Bacillati</taxon>
        <taxon>Bacillota</taxon>
        <taxon>Clostridia</taxon>
        <taxon>Lachnospirales</taxon>
        <taxon>Lachnospiraceae</taxon>
        <taxon>Blautia</taxon>
    </lineage>
</organism>
<dbReference type="Proteomes" id="UP000824230">
    <property type="component" value="Unassembled WGS sequence"/>
</dbReference>
<dbReference type="EMBL" id="DXFG01000271">
    <property type="protein sequence ID" value="HIX38606.1"/>
    <property type="molecule type" value="Genomic_DNA"/>
</dbReference>
<dbReference type="GO" id="GO:0000160">
    <property type="term" value="P:phosphorelay signal transduction system"/>
    <property type="evidence" value="ECO:0007669"/>
    <property type="project" value="InterPro"/>
</dbReference>
<dbReference type="PANTHER" id="PTHR44591:SF3">
    <property type="entry name" value="RESPONSE REGULATORY DOMAIN-CONTAINING PROTEIN"/>
    <property type="match status" value="1"/>
</dbReference>
<gene>
    <name evidence="6" type="ORF">H9738_12190</name>
</gene>
<dbReference type="Gene3D" id="3.40.50.2300">
    <property type="match status" value="1"/>
</dbReference>
<evidence type="ECO:0000259" key="5">
    <source>
        <dbReference type="PROSITE" id="PS50110"/>
    </source>
</evidence>
<dbReference type="InterPro" id="IPR050595">
    <property type="entry name" value="Bact_response_regulator"/>
</dbReference>
<name>A0A9D1VP46_9FIRM</name>
<feature type="modified residue" description="4-aspartylphosphate" evidence="4">
    <location>
        <position position="55"/>
    </location>
</feature>
<dbReference type="AlphaFoldDB" id="A0A9D1VP46"/>
<dbReference type="Pfam" id="PF00072">
    <property type="entry name" value="Response_reg"/>
    <property type="match status" value="1"/>
</dbReference>
<sequence length="59" mass="6615">MAVKQKVLIVDDDNNIAELISLYLTKECYDTKIVNDGEEALKAFTSFAPNLILLDLMLP</sequence>
<comment type="function">
    <text evidence="3">May play the central regulatory role in sporulation. It may be an element of the effector pathway responsible for the activation of sporulation genes in response to nutritional stress. Spo0A may act in concert with spo0H (a sigma factor) to control the expression of some genes that are critical to the sporulation process.</text>
</comment>
<evidence type="ECO:0000256" key="2">
    <source>
        <dbReference type="ARBA" id="ARBA00022553"/>
    </source>
</evidence>
<evidence type="ECO:0000313" key="6">
    <source>
        <dbReference type="EMBL" id="HIX38606.1"/>
    </source>
</evidence>
<keyword evidence="2 4" id="KW-0597">Phosphoprotein</keyword>
<dbReference type="InterPro" id="IPR001789">
    <property type="entry name" value="Sig_transdc_resp-reg_receiver"/>
</dbReference>
<reference evidence="6" key="2">
    <citation type="submission" date="2021-04" db="EMBL/GenBank/DDBJ databases">
        <authorList>
            <person name="Gilroy R."/>
        </authorList>
    </citation>
    <scope>NUCLEOTIDE SEQUENCE</scope>
    <source>
        <strain evidence="6">ChiHjej12B11-1927</strain>
    </source>
</reference>
<evidence type="ECO:0000256" key="3">
    <source>
        <dbReference type="ARBA" id="ARBA00024867"/>
    </source>
</evidence>
<proteinExistence type="predicted"/>
<dbReference type="InterPro" id="IPR011006">
    <property type="entry name" value="CheY-like_superfamily"/>
</dbReference>
<feature type="non-terminal residue" evidence="6">
    <location>
        <position position="59"/>
    </location>
</feature>
<comment type="caution">
    <text evidence="6">The sequence shown here is derived from an EMBL/GenBank/DDBJ whole genome shotgun (WGS) entry which is preliminary data.</text>
</comment>
<dbReference type="PROSITE" id="PS50110">
    <property type="entry name" value="RESPONSE_REGULATORY"/>
    <property type="match status" value="1"/>
</dbReference>
<dbReference type="PANTHER" id="PTHR44591">
    <property type="entry name" value="STRESS RESPONSE REGULATOR PROTEIN 1"/>
    <property type="match status" value="1"/>
</dbReference>
<feature type="domain" description="Response regulatory" evidence="5">
    <location>
        <begin position="6"/>
        <end position="59"/>
    </location>
</feature>
<evidence type="ECO:0000256" key="1">
    <source>
        <dbReference type="ARBA" id="ARBA00018672"/>
    </source>
</evidence>
<accession>A0A9D1VP46</accession>
<reference evidence="6" key="1">
    <citation type="journal article" date="2021" name="PeerJ">
        <title>Extensive microbial diversity within the chicken gut microbiome revealed by metagenomics and culture.</title>
        <authorList>
            <person name="Gilroy R."/>
            <person name="Ravi A."/>
            <person name="Getino M."/>
            <person name="Pursley I."/>
            <person name="Horton D.L."/>
            <person name="Alikhan N.F."/>
            <person name="Baker D."/>
            <person name="Gharbi K."/>
            <person name="Hall N."/>
            <person name="Watson M."/>
            <person name="Adriaenssens E.M."/>
            <person name="Foster-Nyarko E."/>
            <person name="Jarju S."/>
            <person name="Secka A."/>
            <person name="Antonio M."/>
            <person name="Oren A."/>
            <person name="Chaudhuri R.R."/>
            <person name="La Ragione R."/>
            <person name="Hildebrand F."/>
            <person name="Pallen M.J."/>
        </authorList>
    </citation>
    <scope>NUCLEOTIDE SEQUENCE</scope>
    <source>
        <strain evidence="6">ChiHjej12B11-1927</strain>
    </source>
</reference>
<protein>
    <recommendedName>
        <fullName evidence="1">Stage 0 sporulation protein A homolog</fullName>
    </recommendedName>
</protein>
<evidence type="ECO:0000313" key="7">
    <source>
        <dbReference type="Proteomes" id="UP000824230"/>
    </source>
</evidence>